<accession>A0ABP8RTR1</accession>
<gene>
    <name evidence="12" type="ORF">GCM10023175_30090</name>
</gene>
<evidence type="ECO:0000256" key="5">
    <source>
        <dbReference type="ARBA" id="ARBA00022692"/>
    </source>
</evidence>
<proteinExistence type="inferred from homology"/>
<evidence type="ECO:0000256" key="8">
    <source>
        <dbReference type="ARBA" id="ARBA00023136"/>
    </source>
</evidence>
<dbReference type="Pfam" id="PF12270">
    <property type="entry name" value="Cyt_c_ox_IV"/>
    <property type="match status" value="1"/>
</dbReference>
<organism evidence="12 13">
    <name type="scientific">Pseudonocardia xishanensis</name>
    <dbReference type="NCBI Taxonomy" id="630995"/>
    <lineage>
        <taxon>Bacteria</taxon>
        <taxon>Bacillati</taxon>
        <taxon>Actinomycetota</taxon>
        <taxon>Actinomycetes</taxon>
        <taxon>Pseudonocardiales</taxon>
        <taxon>Pseudonocardiaceae</taxon>
        <taxon>Pseudonocardia</taxon>
    </lineage>
</organism>
<evidence type="ECO:0000313" key="12">
    <source>
        <dbReference type="EMBL" id="GAA4546889.1"/>
    </source>
</evidence>
<dbReference type="Proteomes" id="UP001501598">
    <property type="component" value="Unassembled WGS sequence"/>
</dbReference>
<evidence type="ECO:0000256" key="4">
    <source>
        <dbReference type="ARBA" id="ARBA00022475"/>
    </source>
</evidence>
<keyword evidence="4 10" id="KW-1003">Cell membrane</keyword>
<dbReference type="InterPro" id="IPR021050">
    <property type="entry name" value="Cyt_c_oxidase_su4_actinobac"/>
</dbReference>
<evidence type="ECO:0000256" key="7">
    <source>
        <dbReference type="ARBA" id="ARBA00022989"/>
    </source>
</evidence>
<evidence type="ECO:0000256" key="11">
    <source>
        <dbReference type="SAM" id="Phobius"/>
    </source>
</evidence>
<dbReference type="EC" id="7.1.1.9" evidence="10"/>
<keyword evidence="6 10" id="KW-1278">Translocase</keyword>
<evidence type="ECO:0000256" key="6">
    <source>
        <dbReference type="ARBA" id="ARBA00022967"/>
    </source>
</evidence>
<comment type="function">
    <text evidence="1 10">Part of cytochrome c oxidase, its function is unknown.</text>
</comment>
<evidence type="ECO:0000256" key="2">
    <source>
        <dbReference type="ARBA" id="ARBA00004651"/>
    </source>
</evidence>
<evidence type="ECO:0000256" key="10">
    <source>
        <dbReference type="PIRNR" id="PIRNR017385"/>
    </source>
</evidence>
<sequence length="132" mass="14297">MKVESRLFELLTAFFFVAGIVYTILTHEAVGIAALFLTGGLALIIGTYFRFVSRRLEERPEDNPDAEVSDGAGEVGFFSPGSYWPIAVAGSAALLAIGLAFFFVWLMIIAGVLLLVAIGGLVFEYHIRPATH</sequence>
<dbReference type="PIRSF" id="PIRSF017385">
    <property type="entry name" value="CtaF"/>
    <property type="match status" value="1"/>
</dbReference>
<feature type="transmembrane region" description="Helical" evidence="11">
    <location>
        <begin position="92"/>
        <end position="123"/>
    </location>
</feature>
<dbReference type="RefSeq" id="WP_345417770.1">
    <property type="nucleotide sequence ID" value="NZ_BAABGT010000033.1"/>
</dbReference>
<evidence type="ECO:0000256" key="1">
    <source>
        <dbReference type="ARBA" id="ARBA00002536"/>
    </source>
</evidence>
<evidence type="ECO:0000256" key="9">
    <source>
        <dbReference type="ARBA" id="ARBA00047816"/>
    </source>
</evidence>
<keyword evidence="5 11" id="KW-0812">Transmembrane</keyword>
<evidence type="ECO:0000313" key="13">
    <source>
        <dbReference type="Proteomes" id="UP001501598"/>
    </source>
</evidence>
<protein>
    <recommendedName>
        <fullName evidence="10">Cytochrome c oxidase polypeptide 4</fullName>
        <ecNumber evidence="10">7.1.1.9</ecNumber>
    </recommendedName>
    <alternativeName>
        <fullName evidence="10">Cytochrome aa3 subunit 4</fullName>
    </alternativeName>
    <alternativeName>
        <fullName evidence="10">Cytochrome c oxidase polypeptide IV</fullName>
    </alternativeName>
</protein>
<name>A0ABP8RTR1_9PSEU</name>
<keyword evidence="13" id="KW-1185">Reference proteome</keyword>
<keyword evidence="8 10" id="KW-0472">Membrane</keyword>
<reference evidence="13" key="1">
    <citation type="journal article" date="2019" name="Int. J. Syst. Evol. Microbiol.">
        <title>The Global Catalogue of Microorganisms (GCM) 10K type strain sequencing project: providing services to taxonomists for standard genome sequencing and annotation.</title>
        <authorList>
            <consortium name="The Broad Institute Genomics Platform"/>
            <consortium name="The Broad Institute Genome Sequencing Center for Infectious Disease"/>
            <person name="Wu L."/>
            <person name="Ma J."/>
        </authorList>
    </citation>
    <scope>NUCLEOTIDE SEQUENCE [LARGE SCALE GENOMIC DNA]</scope>
    <source>
        <strain evidence="13">JCM 17906</strain>
    </source>
</reference>
<comment type="subunit">
    <text evidence="10">Associates with subunits I, II and III to form cytochrome c oxidase.</text>
</comment>
<keyword evidence="7 11" id="KW-1133">Transmembrane helix</keyword>
<evidence type="ECO:0000256" key="3">
    <source>
        <dbReference type="ARBA" id="ARBA00006870"/>
    </source>
</evidence>
<comment type="caution">
    <text evidence="12">The sequence shown here is derived from an EMBL/GenBank/DDBJ whole genome shotgun (WGS) entry which is preliminary data.</text>
</comment>
<feature type="transmembrane region" description="Helical" evidence="11">
    <location>
        <begin position="7"/>
        <end position="25"/>
    </location>
</feature>
<comment type="catalytic activity">
    <reaction evidence="9 10">
        <text>4 Fe(II)-[cytochrome c] + O2 + 8 H(+)(in) = 4 Fe(III)-[cytochrome c] + 2 H2O + 4 H(+)(out)</text>
        <dbReference type="Rhea" id="RHEA:11436"/>
        <dbReference type="Rhea" id="RHEA-COMP:10350"/>
        <dbReference type="Rhea" id="RHEA-COMP:14399"/>
        <dbReference type="ChEBI" id="CHEBI:15377"/>
        <dbReference type="ChEBI" id="CHEBI:15378"/>
        <dbReference type="ChEBI" id="CHEBI:15379"/>
        <dbReference type="ChEBI" id="CHEBI:29033"/>
        <dbReference type="ChEBI" id="CHEBI:29034"/>
        <dbReference type="EC" id="7.1.1.9"/>
    </reaction>
</comment>
<feature type="transmembrane region" description="Helical" evidence="11">
    <location>
        <begin position="31"/>
        <end position="49"/>
    </location>
</feature>
<comment type="similarity">
    <text evidence="3 10">Belongs to the cytochrome c oxidase bacterial subunit CtaF family.</text>
</comment>
<comment type="subcellular location">
    <subcellularLocation>
        <location evidence="2">Cell membrane</location>
        <topology evidence="2">Multi-pass membrane protein</topology>
    </subcellularLocation>
</comment>
<dbReference type="EMBL" id="BAABGT010000033">
    <property type="protein sequence ID" value="GAA4546889.1"/>
    <property type="molecule type" value="Genomic_DNA"/>
</dbReference>